<keyword evidence="3 5" id="KW-0129">CBS domain</keyword>
<proteinExistence type="inferred from homology"/>
<feature type="compositionally biased region" description="Basic and acidic residues" evidence="6">
    <location>
        <begin position="900"/>
        <end position="912"/>
    </location>
</feature>
<feature type="compositionally biased region" description="Low complexity" evidence="6">
    <location>
        <begin position="251"/>
        <end position="270"/>
    </location>
</feature>
<feature type="domain" description="CBS" evidence="7">
    <location>
        <begin position="704"/>
        <end position="764"/>
    </location>
</feature>
<dbReference type="GO" id="GO:0016208">
    <property type="term" value="F:AMP binding"/>
    <property type="evidence" value="ECO:0007669"/>
    <property type="project" value="TreeGrafter"/>
</dbReference>
<feature type="compositionally biased region" description="Low complexity" evidence="6">
    <location>
        <begin position="787"/>
        <end position="806"/>
    </location>
</feature>
<evidence type="ECO:0000313" key="8">
    <source>
        <dbReference type="Proteomes" id="UP000504633"/>
    </source>
</evidence>
<evidence type="ECO:0000313" key="9">
    <source>
        <dbReference type="RefSeq" id="XP_030078708.1"/>
    </source>
</evidence>
<dbReference type="SMART" id="SM00116">
    <property type="entry name" value="CBS"/>
    <property type="match status" value="4"/>
</dbReference>
<dbReference type="GO" id="GO:0031588">
    <property type="term" value="C:nucleotide-activated protein kinase complex"/>
    <property type="evidence" value="ECO:0007669"/>
    <property type="project" value="TreeGrafter"/>
</dbReference>
<keyword evidence="8" id="KW-1185">Reference proteome</keyword>
<dbReference type="AlphaFoldDB" id="A0A6J2SLV9"/>
<dbReference type="GO" id="GO:0019901">
    <property type="term" value="F:protein kinase binding"/>
    <property type="evidence" value="ECO:0007669"/>
    <property type="project" value="TreeGrafter"/>
</dbReference>
<dbReference type="GO" id="GO:0019887">
    <property type="term" value="F:protein kinase regulator activity"/>
    <property type="evidence" value="ECO:0007669"/>
    <property type="project" value="TreeGrafter"/>
</dbReference>
<evidence type="ECO:0000256" key="3">
    <source>
        <dbReference type="ARBA" id="ARBA00023122"/>
    </source>
</evidence>
<organism evidence="8 9">
    <name type="scientific">Drosophila hydei</name>
    <name type="common">Fruit fly</name>
    <dbReference type="NCBI Taxonomy" id="7224"/>
    <lineage>
        <taxon>Eukaryota</taxon>
        <taxon>Metazoa</taxon>
        <taxon>Ecdysozoa</taxon>
        <taxon>Arthropoda</taxon>
        <taxon>Hexapoda</taxon>
        <taxon>Insecta</taxon>
        <taxon>Pterygota</taxon>
        <taxon>Neoptera</taxon>
        <taxon>Endopterygota</taxon>
        <taxon>Diptera</taxon>
        <taxon>Brachycera</taxon>
        <taxon>Muscomorpha</taxon>
        <taxon>Ephydroidea</taxon>
        <taxon>Drosophilidae</taxon>
        <taxon>Drosophila</taxon>
    </lineage>
</organism>
<feature type="domain" description="CBS" evidence="7">
    <location>
        <begin position="633"/>
        <end position="693"/>
    </location>
</feature>
<gene>
    <name evidence="9" type="primary">LOC111593318</name>
</gene>
<dbReference type="CDD" id="cd04641">
    <property type="entry name" value="CBS_euAMPK_gamma-like_repeat2"/>
    <property type="match status" value="1"/>
</dbReference>
<dbReference type="PROSITE" id="PS51371">
    <property type="entry name" value="CBS"/>
    <property type="match status" value="4"/>
</dbReference>
<evidence type="ECO:0000256" key="1">
    <source>
        <dbReference type="ARBA" id="ARBA00006750"/>
    </source>
</evidence>
<dbReference type="CDD" id="cd04618">
    <property type="entry name" value="CBS_euAMPK_gamma-like_repeat1"/>
    <property type="match status" value="1"/>
</dbReference>
<protein>
    <submittedName>
        <fullName evidence="9">Uncharacterized protein LOC111593318 isoform X2</fullName>
    </submittedName>
</protein>
<comment type="subunit">
    <text evidence="4">AMPK is a heterotrimer of an alpha catalytic subunit (PRKAA1 or PRKAA2), a beta (PRKAB1 or PRKAB2) and a gamma non-catalytic subunits (PRKAG1, PRKAG2 or PRKAG3). Interacts with FNIP1 and FNIP2.</text>
</comment>
<dbReference type="SUPFAM" id="SSF54631">
    <property type="entry name" value="CBS-domain pair"/>
    <property type="match status" value="2"/>
</dbReference>
<feature type="region of interest" description="Disordered" evidence="6">
    <location>
        <begin position="785"/>
        <end position="914"/>
    </location>
</feature>
<sequence length="960" mass="104503">MQSGAGGAAAGGGGYEEVTAARRGRFRVTSSQPAGPPETTLGRFRLMPTSNYGAISPILQRGRFAVIPEEPQAGSPAVCTPPPGGQAERRSPSPEWDFDIEQEQDGVPRVPGSRPSSAPAEPNGKAAKKAYKKMEKEQRRQEKEQSRREKEARKLERETARRIERETAKLEKLNRHSEKISRSTERMVGSGGSRSGSLERRRSGEDSPVLNQSTVHGIASPNRRPTIFDVFRPRAKSDAKRHKDKHLLDPSSADSSATSSTYSVSGGAAPSSAAATTAATATSGAGATGAGGLMNSMKVAMQHFGHKQHPAVTITNADGTVSAKSKYKDGSAHPHQGSDAQYYHTVTAVRPHANANQRSPMTKVMDLFRHRSNSAVSEADKRKARVAAHQQQLAVQSAHMRRASADLEKRRASVGAAGRSYRGDGTLDPHHAAILFRDSRGLPRADPFLDKVNLSDFEEDDSQIFVKFFRFHKSYDLIPTSAKLVVFDTQLLVKKAFYALVYNGVRAAPLWDSEKQQFVGMLTITDFIKILQMYYKSPNASMEQLEEHKLDTWRSVLHNQVMPLVSIGPDASLYDAIKILIHSRIHRLPVINPENGNVLYILTHKRILRFLFLYINELPKPAYMKKSLRDLKIGTYDNIETADESTSIITALKKFVERRVSALPLVDSEGRLVDIYAKFDVINLAAEKTYNDLDVSLRKANEHRNEWFEGVQKCNLDESLYTIMERIVRAEVHRLVVVDDQRKVIGIISLSDILLYLVLRPSGEGVGGSESSLRASDPVLLRRAAEAESLSESTAAPPRSPSAVSSGNRSLIEDIPEEDATAAPTPAPKSDADSDNKSASEDKANNNNQHELAAGASTATSNGDSNNSPAEVSFADEAHEQADNDGGGGEDDEEDDDNDDVRHQDQEVERKKAAVAAIAAAARADNGDGDNGLSSAVSAASALGQSLATPTAREMALVSE</sequence>
<evidence type="ECO:0000256" key="4">
    <source>
        <dbReference type="ARBA" id="ARBA00025878"/>
    </source>
</evidence>
<evidence type="ECO:0000259" key="7">
    <source>
        <dbReference type="PROSITE" id="PS51371"/>
    </source>
</evidence>
<feature type="region of interest" description="Disordered" evidence="6">
    <location>
        <begin position="940"/>
        <end position="960"/>
    </location>
</feature>
<dbReference type="GO" id="GO:0005634">
    <property type="term" value="C:nucleus"/>
    <property type="evidence" value="ECO:0007669"/>
    <property type="project" value="TreeGrafter"/>
</dbReference>
<feature type="region of interest" description="Disordered" evidence="6">
    <location>
        <begin position="21"/>
        <end position="44"/>
    </location>
</feature>
<dbReference type="FunFam" id="3.10.580.10:FF:000003">
    <property type="entry name" value="Protein kinase AMP-activated non-catalytic subunit gamma 1"/>
    <property type="match status" value="1"/>
</dbReference>
<evidence type="ECO:0000256" key="6">
    <source>
        <dbReference type="SAM" id="MobiDB-lite"/>
    </source>
</evidence>
<keyword evidence="2" id="KW-0677">Repeat</keyword>
<dbReference type="GO" id="GO:0005737">
    <property type="term" value="C:cytoplasm"/>
    <property type="evidence" value="ECO:0007669"/>
    <property type="project" value="TreeGrafter"/>
</dbReference>
<reference evidence="9" key="1">
    <citation type="submission" date="2025-08" db="UniProtKB">
        <authorList>
            <consortium name="RefSeq"/>
        </authorList>
    </citation>
    <scope>IDENTIFICATION</scope>
    <source>
        <strain evidence="9">15085-1641.00</strain>
        <tissue evidence="9">Whole body</tissue>
    </source>
</reference>
<feature type="compositionally biased region" description="Basic and acidic residues" evidence="6">
    <location>
        <begin position="132"/>
        <end position="185"/>
    </location>
</feature>
<feature type="compositionally biased region" description="Basic and acidic residues" evidence="6">
    <location>
        <begin position="830"/>
        <end position="844"/>
    </location>
</feature>
<dbReference type="GeneID" id="111593318"/>
<comment type="similarity">
    <text evidence="1">Belongs to the 5'-AMP-activated protein kinase gamma subunit family.</text>
</comment>
<dbReference type="InterPro" id="IPR050511">
    <property type="entry name" value="AMPK_gamma/SDS23_families"/>
</dbReference>
<dbReference type="CTD" id="42515"/>
<feature type="compositionally biased region" description="Polar residues" evidence="6">
    <location>
        <begin position="857"/>
        <end position="870"/>
    </location>
</feature>
<dbReference type="RefSeq" id="XP_030078708.1">
    <property type="nucleotide sequence ID" value="XM_030222848.1"/>
</dbReference>
<dbReference type="OrthoDB" id="449052at2759"/>
<evidence type="ECO:0000256" key="5">
    <source>
        <dbReference type="PROSITE-ProRule" id="PRU00703"/>
    </source>
</evidence>
<dbReference type="Gene3D" id="3.10.580.10">
    <property type="entry name" value="CBS-domain"/>
    <property type="match status" value="2"/>
</dbReference>
<dbReference type="InterPro" id="IPR000644">
    <property type="entry name" value="CBS_dom"/>
</dbReference>
<dbReference type="PANTHER" id="PTHR13780">
    <property type="entry name" value="AMP-ACTIVATED PROTEIN KINASE, GAMMA REGULATORY SUBUNIT"/>
    <property type="match status" value="1"/>
</dbReference>
<accession>A0A6J2SLV9</accession>
<feature type="region of interest" description="Disordered" evidence="6">
    <location>
        <begin position="70"/>
        <end position="270"/>
    </location>
</feature>
<feature type="domain" description="CBS" evidence="7">
    <location>
        <begin position="479"/>
        <end position="541"/>
    </location>
</feature>
<dbReference type="InterPro" id="IPR046342">
    <property type="entry name" value="CBS_dom_sf"/>
</dbReference>
<name>A0A6J2SLV9_DROHY</name>
<dbReference type="PANTHER" id="PTHR13780:SF35">
    <property type="entry name" value="LD22662P"/>
    <property type="match status" value="1"/>
</dbReference>
<evidence type="ECO:0000256" key="2">
    <source>
        <dbReference type="ARBA" id="ARBA00022737"/>
    </source>
</evidence>
<dbReference type="Pfam" id="PF00571">
    <property type="entry name" value="CBS"/>
    <property type="match status" value="3"/>
</dbReference>
<dbReference type="Proteomes" id="UP000504633">
    <property type="component" value="Unplaced"/>
</dbReference>
<feature type="compositionally biased region" description="Acidic residues" evidence="6">
    <location>
        <begin position="888"/>
        <end position="899"/>
    </location>
</feature>
<feature type="domain" description="CBS" evidence="7">
    <location>
        <begin position="558"/>
        <end position="618"/>
    </location>
</feature>